<protein>
    <submittedName>
        <fullName evidence="2">Glycosyltransferase involved in cell wall bisynthesis</fullName>
    </submittedName>
</protein>
<dbReference type="GO" id="GO:0016758">
    <property type="term" value="F:hexosyltransferase activity"/>
    <property type="evidence" value="ECO:0007669"/>
    <property type="project" value="UniProtKB-ARBA"/>
</dbReference>
<dbReference type="Gene3D" id="3.90.550.10">
    <property type="entry name" value="Spore Coat Polysaccharide Biosynthesis Protein SpsA, Chain A"/>
    <property type="match status" value="1"/>
</dbReference>
<dbReference type="RefSeq" id="WP_089754798.1">
    <property type="nucleotide sequence ID" value="NZ_FNKL01000002.1"/>
</dbReference>
<sequence>MKISVIVPVYNAEKFVAHAVESALQFEEVHEVILIEDKSPDNALQICKELTEKYNRVKLFQHPDQENHGAGSSRNLGIEKATGDFIAFLDADDYYLPNRFDAEKKMFQNQKIEGVYGAIGVHHYSESAKENYYKIFKSDLTTVYRKHGPKDVFPGLIYMLGSFGHFSIDALTVRRDSLVHKMKILFKPHLKLHEDTEFLLRLAYYTDLYPGIIDKPVAMRGIHGDNRITKIEKNQIQPAISKSLFWNEVNQWAENEETMPKNVRIHIKRMHRSFEIAKAPSLKKWRMIIKYLFTDFQSIRSGLYNINFRKTFILI</sequence>
<dbReference type="OrthoDB" id="9788101at2"/>
<name>A0A1H1A7J3_9FLAO</name>
<gene>
    <name evidence="2" type="ORF">SAMN05421664_1294</name>
</gene>
<evidence type="ECO:0000313" key="3">
    <source>
        <dbReference type="Proteomes" id="UP000199627"/>
    </source>
</evidence>
<dbReference type="Pfam" id="PF00535">
    <property type="entry name" value="Glycos_transf_2"/>
    <property type="match status" value="1"/>
</dbReference>
<reference evidence="3" key="1">
    <citation type="submission" date="2016-10" db="EMBL/GenBank/DDBJ databases">
        <authorList>
            <person name="Varghese N."/>
            <person name="Submissions S."/>
        </authorList>
    </citation>
    <scope>NUCLEOTIDE SEQUENCE [LARGE SCALE GENOMIC DNA]</scope>
    <source>
        <strain evidence="3">DSM 17072</strain>
    </source>
</reference>
<dbReference type="PANTHER" id="PTHR22916:SF3">
    <property type="entry name" value="UDP-GLCNAC:BETAGAL BETA-1,3-N-ACETYLGLUCOSAMINYLTRANSFERASE-LIKE PROTEIN 1"/>
    <property type="match status" value="1"/>
</dbReference>
<dbReference type="SUPFAM" id="SSF53448">
    <property type="entry name" value="Nucleotide-diphospho-sugar transferases"/>
    <property type="match status" value="1"/>
</dbReference>
<dbReference type="Proteomes" id="UP000199627">
    <property type="component" value="Unassembled WGS sequence"/>
</dbReference>
<dbReference type="STRING" id="311333.SAMN05421664_1294"/>
<evidence type="ECO:0000259" key="1">
    <source>
        <dbReference type="Pfam" id="PF00535"/>
    </source>
</evidence>
<dbReference type="EMBL" id="FNKL01000002">
    <property type="protein sequence ID" value="SDQ35627.1"/>
    <property type="molecule type" value="Genomic_DNA"/>
</dbReference>
<organism evidence="2 3">
    <name type="scientific">Chryseobacterium soldanellicola</name>
    <dbReference type="NCBI Taxonomy" id="311333"/>
    <lineage>
        <taxon>Bacteria</taxon>
        <taxon>Pseudomonadati</taxon>
        <taxon>Bacteroidota</taxon>
        <taxon>Flavobacteriia</taxon>
        <taxon>Flavobacteriales</taxon>
        <taxon>Weeksellaceae</taxon>
        <taxon>Chryseobacterium group</taxon>
        <taxon>Chryseobacterium</taxon>
    </lineage>
</organism>
<dbReference type="AlphaFoldDB" id="A0A1H1A7J3"/>
<dbReference type="PANTHER" id="PTHR22916">
    <property type="entry name" value="GLYCOSYLTRANSFERASE"/>
    <property type="match status" value="1"/>
</dbReference>
<dbReference type="InterPro" id="IPR001173">
    <property type="entry name" value="Glyco_trans_2-like"/>
</dbReference>
<dbReference type="InterPro" id="IPR029044">
    <property type="entry name" value="Nucleotide-diphossugar_trans"/>
</dbReference>
<dbReference type="CDD" id="cd00761">
    <property type="entry name" value="Glyco_tranf_GTA_type"/>
    <property type="match status" value="1"/>
</dbReference>
<evidence type="ECO:0000313" key="2">
    <source>
        <dbReference type="EMBL" id="SDQ35627.1"/>
    </source>
</evidence>
<feature type="domain" description="Glycosyltransferase 2-like" evidence="1">
    <location>
        <begin position="4"/>
        <end position="143"/>
    </location>
</feature>
<accession>A0A1H1A7J3</accession>
<keyword evidence="2" id="KW-0808">Transferase</keyword>
<proteinExistence type="predicted"/>
<keyword evidence="3" id="KW-1185">Reference proteome</keyword>